<evidence type="ECO:0000256" key="3">
    <source>
        <dbReference type="ARBA" id="ARBA00023163"/>
    </source>
</evidence>
<evidence type="ECO:0000313" key="6">
    <source>
        <dbReference type="EMBL" id="RTE11464.1"/>
    </source>
</evidence>
<dbReference type="PROSITE" id="PS01124">
    <property type="entry name" value="HTH_ARAC_FAMILY_2"/>
    <property type="match status" value="1"/>
</dbReference>
<accession>A0A430JK77</accession>
<dbReference type="SMART" id="SM00342">
    <property type="entry name" value="HTH_ARAC"/>
    <property type="match status" value="1"/>
</dbReference>
<dbReference type="Proteomes" id="UP000276128">
    <property type="component" value="Unassembled WGS sequence"/>
</dbReference>
<name>A0A430JK77_9BACL</name>
<dbReference type="InterPro" id="IPR020449">
    <property type="entry name" value="Tscrpt_reg_AraC-type_HTH"/>
</dbReference>
<comment type="caution">
    <text evidence="6">The sequence shown here is derived from an EMBL/GenBank/DDBJ whole genome shotgun (WGS) entry which is preliminary data.</text>
</comment>
<sequence length="747" mass="85579">MNRLMASRGLLQIFCALLLVIVIMFIANYIVYKNSISGIYEKVTQNNRLVVQNIIQSFDSSFATVNNLIFSVHGLPYDPAAEDKTIDMAKVYTLQEHLARLASSIDYVEDIIVFYDGQELAVTAKGTSDFSVLFDKKYKHDTYTPNYWKMFMNAKHALTFFPIADFAVSTDGLTRRSQQLMVVMDGNKVRLSNKNVMVLLNAEKLLKQIDLKSMIPGASLLVLDANRNVVLSTDPKQEPGELLNEVYFSPEKEATLTRKNVEYHFYKSEYNDFIYINKVPYQFQNINSVGNANYLIMMSAIICAVLLSAFLSVYLYRPVKDILKLFGGGQLKGNDFRKIYSGIVKVQTENETLKEQIRFADQELRRSLFLQMLDGYTHTRELEMQLQPVYEFFFPERQFVMAAVQIKPPVEGDSRQEPRVEAITAMLEDALGEAGRVAVFYTGGLQFTVMVGISQPSGRRAVLDKLESWMKRAAKEELAGFVLWAGLSRLYESKVSSCQEAYQDLQNGRDYRNIDSACAVVDLENIRYVPAIQFSFEKMEKLSNTLLSGKTDEALSLLENLFEENAERGVHHYQFAHLAKSLFFHLMKPNEQGAADSKESLQLEMAFCRRVDQAYSRAEVMEALKEIVRFIGNKRLQEGKSKLNPEFINQYIELHYMENLYLDHMAELLNTSPKYFSNYFKKTFGVGYVDYLNKVRLSHAREFLRHSEMSVAEIGEKTGYLNASTFTTTFKKYYGISPSEFRKKTVG</sequence>
<dbReference type="PRINTS" id="PR00032">
    <property type="entry name" value="HTHARAC"/>
</dbReference>
<keyword evidence="7" id="KW-1185">Reference proteome</keyword>
<dbReference type="InterPro" id="IPR018060">
    <property type="entry name" value="HTH_AraC"/>
</dbReference>
<protein>
    <submittedName>
        <fullName evidence="6">AraC family transcriptional regulator</fullName>
    </submittedName>
</protein>
<keyword evidence="4" id="KW-0472">Membrane</keyword>
<dbReference type="PANTHER" id="PTHR43280:SF2">
    <property type="entry name" value="HTH-TYPE TRANSCRIPTIONAL REGULATOR EXSA"/>
    <property type="match status" value="1"/>
</dbReference>
<dbReference type="PROSITE" id="PS00041">
    <property type="entry name" value="HTH_ARAC_FAMILY_1"/>
    <property type="match status" value="1"/>
</dbReference>
<proteinExistence type="predicted"/>
<evidence type="ECO:0000256" key="1">
    <source>
        <dbReference type="ARBA" id="ARBA00023015"/>
    </source>
</evidence>
<dbReference type="InterPro" id="IPR018062">
    <property type="entry name" value="HTH_AraC-typ_CS"/>
</dbReference>
<keyword evidence="2" id="KW-0238">DNA-binding</keyword>
<dbReference type="OrthoDB" id="2486005at2"/>
<reference evidence="6 7" key="1">
    <citation type="submission" date="2018-12" db="EMBL/GenBank/DDBJ databases">
        <title>Bacillus ochoae sp. nov., Paenibacillus whitsoniae sp. nov., Paenibacillus spiritus sp. nov. Isolated from the Mars Exploration Rover during spacecraft assembly.</title>
        <authorList>
            <person name="Seuylemezian A."/>
            <person name="Vaishampayan P."/>
        </authorList>
    </citation>
    <scope>NUCLEOTIDE SEQUENCE [LARGE SCALE GENOMIC DNA]</scope>
    <source>
        <strain evidence="6 7">MER 54</strain>
    </source>
</reference>
<dbReference type="GO" id="GO:0043565">
    <property type="term" value="F:sequence-specific DNA binding"/>
    <property type="evidence" value="ECO:0007669"/>
    <property type="project" value="InterPro"/>
</dbReference>
<dbReference type="AlphaFoldDB" id="A0A430JK77"/>
<dbReference type="EMBL" id="RXHU01000008">
    <property type="protein sequence ID" value="RTE11464.1"/>
    <property type="molecule type" value="Genomic_DNA"/>
</dbReference>
<dbReference type="SUPFAM" id="SSF46689">
    <property type="entry name" value="Homeodomain-like"/>
    <property type="match status" value="2"/>
</dbReference>
<feature type="transmembrane region" description="Helical" evidence="4">
    <location>
        <begin position="9"/>
        <end position="32"/>
    </location>
</feature>
<keyword evidence="1" id="KW-0805">Transcription regulation</keyword>
<feature type="transmembrane region" description="Helical" evidence="4">
    <location>
        <begin position="294"/>
        <end position="316"/>
    </location>
</feature>
<evidence type="ECO:0000256" key="4">
    <source>
        <dbReference type="SAM" id="Phobius"/>
    </source>
</evidence>
<dbReference type="PANTHER" id="PTHR43280">
    <property type="entry name" value="ARAC-FAMILY TRANSCRIPTIONAL REGULATOR"/>
    <property type="match status" value="1"/>
</dbReference>
<organism evidence="6 7">
    <name type="scientific">Paenibacillus whitsoniae</name>
    <dbReference type="NCBI Taxonomy" id="2496558"/>
    <lineage>
        <taxon>Bacteria</taxon>
        <taxon>Bacillati</taxon>
        <taxon>Bacillota</taxon>
        <taxon>Bacilli</taxon>
        <taxon>Bacillales</taxon>
        <taxon>Paenibacillaceae</taxon>
        <taxon>Paenibacillus</taxon>
    </lineage>
</organism>
<evidence type="ECO:0000313" key="7">
    <source>
        <dbReference type="Proteomes" id="UP000276128"/>
    </source>
</evidence>
<keyword evidence="3" id="KW-0804">Transcription</keyword>
<keyword evidence="4" id="KW-1133">Transmembrane helix</keyword>
<dbReference type="GO" id="GO:0003700">
    <property type="term" value="F:DNA-binding transcription factor activity"/>
    <property type="evidence" value="ECO:0007669"/>
    <property type="project" value="InterPro"/>
</dbReference>
<gene>
    <name evidence="6" type="ORF">EJQ19_01945</name>
</gene>
<dbReference type="InterPro" id="IPR009057">
    <property type="entry name" value="Homeodomain-like_sf"/>
</dbReference>
<keyword evidence="4" id="KW-0812">Transmembrane</keyword>
<dbReference type="Gene3D" id="1.10.10.60">
    <property type="entry name" value="Homeodomain-like"/>
    <property type="match status" value="2"/>
</dbReference>
<evidence type="ECO:0000259" key="5">
    <source>
        <dbReference type="PROSITE" id="PS01124"/>
    </source>
</evidence>
<evidence type="ECO:0000256" key="2">
    <source>
        <dbReference type="ARBA" id="ARBA00023125"/>
    </source>
</evidence>
<feature type="domain" description="HTH araC/xylS-type" evidence="5">
    <location>
        <begin position="646"/>
        <end position="744"/>
    </location>
</feature>
<dbReference type="Pfam" id="PF12833">
    <property type="entry name" value="HTH_18"/>
    <property type="match status" value="1"/>
</dbReference>